<dbReference type="InterPro" id="IPR036097">
    <property type="entry name" value="HisK_dim/P_sf"/>
</dbReference>
<dbReference type="InterPro" id="IPR003594">
    <property type="entry name" value="HATPase_dom"/>
</dbReference>
<comment type="caution">
    <text evidence="17">The sequence shown here is derived from an EMBL/GenBank/DDBJ whole genome shotgun (WGS) entry which is preliminary data.</text>
</comment>
<dbReference type="InterPro" id="IPR045671">
    <property type="entry name" value="NtrY-like_N"/>
</dbReference>
<name>A0AB33Z014_9GAMM</name>
<evidence type="ECO:0000256" key="5">
    <source>
        <dbReference type="ARBA" id="ARBA00022553"/>
    </source>
</evidence>
<evidence type="ECO:0000259" key="15">
    <source>
        <dbReference type="PROSITE" id="PS50109"/>
    </source>
</evidence>
<dbReference type="PIRSF" id="PIRSF037532">
    <property type="entry name" value="STHK_NtrY"/>
    <property type="match status" value="1"/>
</dbReference>
<evidence type="ECO:0000313" key="18">
    <source>
        <dbReference type="Proteomes" id="UP000015462"/>
    </source>
</evidence>
<sequence>MATSPVKKRAYFIPAGVLLSLLFSLYLMSHATESNSQFNGLFSALILINIAGTIFLFGLLFSNIRWLWQQFSTQAVGSRITVHIVLLFFAISVIPTGIVFYFSSQLLHQSIDSWFDAKIDTAMESSLTLSRRSLDNRTLSLMKETRQLASQLESEPDIFLSLTLAGLRAQTNANELTAFSRQGQIIATTNIDPSVLIPNTPDSSTLLLAKQNREFIGFEPSSDKGLIVRSIVEIKNTNPRRYLQAIYEIPEDISQLADSVENAYTTYQEFSYLRDSLKFSFTLTLSLALLFSILAASWAAFVFARELVAPIRQLVKGTQAIAEGNYEKKLKTNRKDELGFLINSFNAMTLRISSSRQAAYNAQRDAENQHAHLETILSHLSNGVLGFDLTLRLKTTNYGANQILEHPLSACIEYSLADIAAKFPELEAFTSLLIDNFSAKEKEWQREFIFYINHQKKTLRLKGTPLYAADKTLSGYVLIFDDVTPIIQSQRNAAWSEVAQRLAHEIKNPLTPIQLSAERLQRKLHSQLNDDANKVLKKSTETIVQQVSALKSMVNDFSNFARPPQSKPQVISISQLIDDIASLYQGQVQHLIVTIDNDLPNAYADPVRLRQVFINLIKNAQEAIADDEFGEINISANYNKANDSIEICIADNGPGVDNSDIERIFEPYATTKEKGTGLGLAIVKKIIEEHGGTIITKPVTPHGANFIIQLPITTP</sequence>
<dbReference type="SMART" id="SM00304">
    <property type="entry name" value="HAMP"/>
    <property type="match status" value="1"/>
</dbReference>
<keyword evidence="9 17" id="KW-0418">Kinase</keyword>
<protein>
    <recommendedName>
        <fullName evidence="3">histidine kinase</fullName>
        <ecNumber evidence="3">2.7.13.3</ecNumber>
    </recommendedName>
</protein>
<evidence type="ECO:0000256" key="13">
    <source>
        <dbReference type="ARBA" id="ARBA00023136"/>
    </source>
</evidence>
<keyword evidence="18" id="KW-1185">Reference proteome</keyword>
<dbReference type="AlphaFoldDB" id="A0AB33Z014"/>
<keyword evidence="8" id="KW-0547">Nucleotide-binding</keyword>
<keyword evidence="7 14" id="KW-0812">Transmembrane</keyword>
<feature type="domain" description="HAMP" evidence="16">
    <location>
        <begin position="305"/>
        <end position="357"/>
    </location>
</feature>
<evidence type="ECO:0000256" key="12">
    <source>
        <dbReference type="ARBA" id="ARBA00023012"/>
    </source>
</evidence>
<dbReference type="InterPro" id="IPR005467">
    <property type="entry name" value="His_kinase_dom"/>
</dbReference>
<comment type="subcellular location">
    <subcellularLocation>
        <location evidence="2">Cell membrane</location>
        <topology evidence="2">Multi-pass membrane protein</topology>
    </subcellularLocation>
</comment>
<evidence type="ECO:0000313" key="17">
    <source>
        <dbReference type="EMBL" id="EPD12414.1"/>
    </source>
</evidence>
<comment type="catalytic activity">
    <reaction evidence="1">
        <text>ATP + protein L-histidine = ADP + protein N-phospho-L-histidine.</text>
        <dbReference type="EC" id="2.7.13.3"/>
    </reaction>
</comment>
<reference evidence="17 18" key="1">
    <citation type="journal article" date="2013" name="Genome Announc.">
        <title>Genome Sequence of the Pyrene- and Fluoranthene-Degrading Bacterium Cycloclasticus sp. Strain PY97M.</title>
        <authorList>
            <person name="Cui Z."/>
            <person name="Xu G."/>
            <person name="Li Q."/>
            <person name="Gao W."/>
            <person name="Zheng L."/>
        </authorList>
    </citation>
    <scope>NUCLEOTIDE SEQUENCE [LARGE SCALE GENOMIC DNA]</scope>
    <source>
        <strain evidence="17 18">PY97M</strain>
    </source>
</reference>
<dbReference type="InterPro" id="IPR003660">
    <property type="entry name" value="HAMP_dom"/>
</dbReference>
<dbReference type="CDD" id="cd06225">
    <property type="entry name" value="HAMP"/>
    <property type="match status" value="1"/>
</dbReference>
<dbReference type="InterPro" id="IPR035965">
    <property type="entry name" value="PAS-like_dom_sf"/>
</dbReference>
<dbReference type="SMART" id="SM00387">
    <property type="entry name" value="HATPase_c"/>
    <property type="match status" value="1"/>
</dbReference>
<dbReference type="SUPFAM" id="SSF158472">
    <property type="entry name" value="HAMP domain-like"/>
    <property type="match status" value="1"/>
</dbReference>
<evidence type="ECO:0000256" key="14">
    <source>
        <dbReference type="SAM" id="Phobius"/>
    </source>
</evidence>
<dbReference type="PANTHER" id="PTHR43065:SF10">
    <property type="entry name" value="PEROXIDE STRESS-ACTIVATED HISTIDINE KINASE MAK3"/>
    <property type="match status" value="1"/>
</dbReference>
<keyword evidence="13 14" id="KW-0472">Membrane</keyword>
<dbReference type="Pfam" id="PF00672">
    <property type="entry name" value="HAMP"/>
    <property type="match status" value="1"/>
</dbReference>
<dbReference type="InterPro" id="IPR003661">
    <property type="entry name" value="HisK_dim/P_dom"/>
</dbReference>
<keyword evidence="4" id="KW-1003">Cell membrane</keyword>
<evidence type="ECO:0000256" key="9">
    <source>
        <dbReference type="ARBA" id="ARBA00022777"/>
    </source>
</evidence>
<dbReference type="EMBL" id="ASHL01000010">
    <property type="protein sequence ID" value="EPD12414.1"/>
    <property type="molecule type" value="Genomic_DNA"/>
</dbReference>
<dbReference type="Pfam" id="PF02518">
    <property type="entry name" value="HATPase_c"/>
    <property type="match status" value="1"/>
</dbReference>
<dbReference type="InterPro" id="IPR017232">
    <property type="entry name" value="NtrY"/>
</dbReference>
<evidence type="ECO:0000256" key="3">
    <source>
        <dbReference type="ARBA" id="ARBA00012438"/>
    </source>
</evidence>
<evidence type="ECO:0000256" key="11">
    <source>
        <dbReference type="ARBA" id="ARBA00022989"/>
    </source>
</evidence>
<dbReference type="EC" id="2.7.13.3" evidence="3"/>
<dbReference type="CDD" id="cd00082">
    <property type="entry name" value="HisKA"/>
    <property type="match status" value="1"/>
</dbReference>
<organism evidence="17 18">
    <name type="scientific">Cycloclasticus pugetii</name>
    <dbReference type="NCBI Taxonomy" id="34068"/>
    <lineage>
        <taxon>Bacteria</taxon>
        <taxon>Pseudomonadati</taxon>
        <taxon>Pseudomonadota</taxon>
        <taxon>Gammaproteobacteria</taxon>
        <taxon>Thiotrichales</taxon>
        <taxon>Piscirickettsiaceae</taxon>
        <taxon>Cycloclasticus</taxon>
    </lineage>
</organism>
<dbReference type="PRINTS" id="PR00344">
    <property type="entry name" value="BCTRLSENSOR"/>
</dbReference>
<dbReference type="GO" id="GO:0005524">
    <property type="term" value="F:ATP binding"/>
    <property type="evidence" value="ECO:0007669"/>
    <property type="project" value="UniProtKB-KW"/>
</dbReference>
<dbReference type="SMART" id="SM00388">
    <property type="entry name" value="HisKA"/>
    <property type="match status" value="1"/>
</dbReference>
<feature type="transmembrane region" description="Helical" evidence="14">
    <location>
        <begin position="281"/>
        <end position="304"/>
    </location>
</feature>
<keyword evidence="10" id="KW-0067">ATP-binding</keyword>
<dbReference type="RefSeq" id="WP_016390846.1">
    <property type="nucleotide sequence ID" value="NZ_KE646810.1"/>
</dbReference>
<keyword evidence="11 14" id="KW-1133">Transmembrane helix</keyword>
<dbReference type="Gene3D" id="3.30.450.20">
    <property type="entry name" value="PAS domain"/>
    <property type="match status" value="1"/>
</dbReference>
<dbReference type="InterPro" id="IPR036890">
    <property type="entry name" value="HATPase_C_sf"/>
</dbReference>
<dbReference type="Gene3D" id="1.10.287.130">
    <property type="match status" value="1"/>
</dbReference>
<dbReference type="Gene3D" id="3.30.565.10">
    <property type="entry name" value="Histidine kinase-like ATPase, C-terminal domain"/>
    <property type="match status" value="1"/>
</dbReference>
<dbReference type="PROSITE" id="PS50109">
    <property type="entry name" value="HIS_KIN"/>
    <property type="match status" value="1"/>
</dbReference>
<keyword evidence="12" id="KW-0902">Two-component regulatory system</keyword>
<evidence type="ECO:0000256" key="6">
    <source>
        <dbReference type="ARBA" id="ARBA00022679"/>
    </source>
</evidence>
<dbReference type="GO" id="GO:0005886">
    <property type="term" value="C:plasma membrane"/>
    <property type="evidence" value="ECO:0007669"/>
    <property type="project" value="UniProtKB-SubCell"/>
</dbReference>
<evidence type="ECO:0000256" key="4">
    <source>
        <dbReference type="ARBA" id="ARBA00022475"/>
    </source>
</evidence>
<gene>
    <name evidence="17" type="ORF">L196_09849</name>
</gene>
<dbReference type="SUPFAM" id="SSF55874">
    <property type="entry name" value="ATPase domain of HSP90 chaperone/DNA topoisomerase II/histidine kinase"/>
    <property type="match status" value="1"/>
</dbReference>
<dbReference type="Pfam" id="PF19312">
    <property type="entry name" value="NtrY_N"/>
    <property type="match status" value="1"/>
</dbReference>
<feature type="domain" description="Histidine kinase" evidence="15">
    <location>
        <begin position="501"/>
        <end position="714"/>
    </location>
</feature>
<evidence type="ECO:0000256" key="8">
    <source>
        <dbReference type="ARBA" id="ARBA00022741"/>
    </source>
</evidence>
<evidence type="ECO:0000256" key="7">
    <source>
        <dbReference type="ARBA" id="ARBA00022692"/>
    </source>
</evidence>
<proteinExistence type="predicted"/>
<dbReference type="Gene3D" id="6.10.340.10">
    <property type="match status" value="1"/>
</dbReference>
<dbReference type="SUPFAM" id="SSF47384">
    <property type="entry name" value="Homodimeric domain of signal transducing histidine kinase"/>
    <property type="match status" value="1"/>
</dbReference>
<dbReference type="PROSITE" id="PS50885">
    <property type="entry name" value="HAMP"/>
    <property type="match status" value="1"/>
</dbReference>
<evidence type="ECO:0000256" key="1">
    <source>
        <dbReference type="ARBA" id="ARBA00000085"/>
    </source>
</evidence>
<evidence type="ECO:0000256" key="10">
    <source>
        <dbReference type="ARBA" id="ARBA00022840"/>
    </source>
</evidence>
<accession>A0AB33Z014</accession>
<dbReference type="SUPFAM" id="SSF55785">
    <property type="entry name" value="PYP-like sensor domain (PAS domain)"/>
    <property type="match status" value="1"/>
</dbReference>
<evidence type="ECO:0000256" key="2">
    <source>
        <dbReference type="ARBA" id="ARBA00004651"/>
    </source>
</evidence>
<keyword evidence="5" id="KW-0597">Phosphoprotein</keyword>
<dbReference type="PANTHER" id="PTHR43065">
    <property type="entry name" value="SENSOR HISTIDINE KINASE"/>
    <property type="match status" value="1"/>
</dbReference>
<dbReference type="Proteomes" id="UP000015462">
    <property type="component" value="Unassembled WGS sequence"/>
</dbReference>
<feature type="transmembrane region" description="Helical" evidence="14">
    <location>
        <begin position="41"/>
        <end position="68"/>
    </location>
</feature>
<evidence type="ECO:0000259" key="16">
    <source>
        <dbReference type="PROSITE" id="PS50885"/>
    </source>
</evidence>
<keyword evidence="6" id="KW-0808">Transferase</keyword>
<dbReference type="GO" id="GO:0000155">
    <property type="term" value="F:phosphorelay sensor kinase activity"/>
    <property type="evidence" value="ECO:0007669"/>
    <property type="project" value="InterPro"/>
</dbReference>
<dbReference type="InterPro" id="IPR004358">
    <property type="entry name" value="Sig_transdc_His_kin-like_C"/>
</dbReference>
<dbReference type="Pfam" id="PF00512">
    <property type="entry name" value="HisKA"/>
    <property type="match status" value="1"/>
</dbReference>
<feature type="transmembrane region" description="Helical" evidence="14">
    <location>
        <begin position="80"/>
        <end position="102"/>
    </location>
</feature>
<feature type="transmembrane region" description="Helical" evidence="14">
    <location>
        <begin position="12"/>
        <end position="29"/>
    </location>
</feature>